<organism evidence="1 2">
    <name type="scientific">Beta vulgaris subsp. vulgaris</name>
    <name type="common">Beet</name>
    <dbReference type="NCBI Taxonomy" id="3555"/>
    <lineage>
        <taxon>Eukaryota</taxon>
        <taxon>Viridiplantae</taxon>
        <taxon>Streptophyta</taxon>
        <taxon>Embryophyta</taxon>
        <taxon>Tracheophyta</taxon>
        <taxon>Spermatophyta</taxon>
        <taxon>Magnoliopsida</taxon>
        <taxon>eudicotyledons</taxon>
        <taxon>Gunneridae</taxon>
        <taxon>Pentapetalae</taxon>
        <taxon>Caryophyllales</taxon>
        <taxon>Chenopodiaceae</taxon>
        <taxon>Betoideae</taxon>
        <taxon>Beta</taxon>
    </lineage>
</organism>
<dbReference type="EMBL" id="KQ090226">
    <property type="protein sequence ID" value="KMS99197.1"/>
    <property type="molecule type" value="Genomic_DNA"/>
</dbReference>
<evidence type="ECO:0000313" key="2">
    <source>
        <dbReference type="Proteomes" id="UP000035740"/>
    </source>
</evidence>
<dbReference type="Gramene" id="KMS99197">
    <property type="protein sequence ID" value="KMS99197"/>
    <property type="gene ID" value="BVRB_2g046960"/>
</dbReference>
<evidence type="ECO:0000313" key="1">
    <source>
        <dbReference type="EMBL" id="KMS99197.1"/>
    </source>
</evidence>
<proteinExistence type="predicted"/>
<dbReference type="AlphaFoldDB" id="A0A0J8BGL6"/>
<dbReference type="Proteomes" id="UP000035740">
    <property type="component" value="Unassembled WGS sequence"/>
</dbReference>
<accession>A0A0J8BGL6</accession>
<gene>
    <name evidence="1" type="ORF">BVRB_2g046960</name>
</gene>
<protein>
    <submittedName>
        <fullName evidence="1">Uncharacterized protein</fullName>
    </submittedName>
</protein>
<keyword evidence="2" id="KW-1185">Reference proteome</keyword>
<reference evidence="1 2" key="1">
    <citation type="journal article" date="2014" name="Nature">
        <title>The genome of the recently domesticated crop plant sugar beet (Beta vulgaris).</title>
        <authorList>
            <person name="Dohm J.C."/>
            <person name="Minoche A.E."/>
            <person name="Holtgrawe D."/>
            <person name="Capella-Gutierrez S."/>
            <person name="Zakrzewski F."/>
            <person name="Tafer H."/>
            <person name="Rupp O."/>
            <person name="Sorensen T.R."/>
            <person name="Stracke R."/>
            <person name="Reinhardt R."/>
            <person name="Goesmann A."/>
            <person name="Kraft T."/>
            <person name="Schulz B."/>
            <person name="Stadler P.F."/>
            <person name="Schmidt T."/>
            <person name="Gabaldon T."/>
            <person name="Lehrach H."/>
            <person name="Weisshaar B."/>
            <person name="Himmelbauer H."/>
        </authorList>
    </citation>
    <scope>NUCLEOTIDE SEQUENCE [LARGE SCALE GENOMIC DNA]</scope>
    <source>
        <tissue evidence="1">Taproot</tissue>
    </source>
</reference>
<sequence length="36" mass="4411">MIFWKMYSSLEDVQQLQLLEIFYAQSFGNRLPDMMH</sequence>
<name>A0A0J8BGL6_BETVV</name>